<dbReference type="EMBL" id="JAROCA020000001">
    <property type="protein sequence ID" value="MDY0405168.1"/>
    <property type="molecule type" value="Genomic_DNA"/>
</dbReference>
<dbReference type="Proteomes" id="UP001228376">
    <property type="component" value="Unassembled WGS sequence"/>
</dbReference>
<evidence type="ECO:0000313" key="1">
    <source>
        <dbReference type="EMBL" id="MDY0405168.1"/>
    </source>
</evidence>
<reference evidence="1 2" key="1">
    <citation type="submission" date="2023-10" db="EMBL/GenBank/DDBJ databases">
        <title>179-bfca-hs.</title>
        <authorList>
            <person name="Miliotis G."/>
            <person name="Sengupta P."/>
            <person name="Hameed A."/>
            <person name="Chuvochina M."/>
            <person name="Mcdonagh F."/>
            <person name="Simpson A.C."/>
            <person name="Singh N.K."/>
            <person name="Rekha P.D."/>
            <person name="Raman K."/>
            <person name="Hugenholtz P."/>
            <person name="Venkateswaran K."/>
        </authorList>
    </citation>
    <scope>NUCLEOTIDE SEQUENCE [LARGE SCALE GENOMIC DNA]</scope>
    <source>
        <strain evidence="1 2">179-BFC-A-HS</strain>
    </source>
</reference>
<sequence>MNYKIGFPTKTSPALSSFILNQITGYEGNFLFRDGDEYVYAKVNPHSELKSVEYFSITSHQLEKHMKPLFANNKTKDAFRTVAFGEQSLNQITNHIDGYKKYSLPKIELQKENMLSIETAKTKKSFNLPEILEEYHVSR</sequence>
<dbReference type="RefSeq" id="WP_306067826.1">
    <property type="nucleotide sequence ID" value="NZ_JAROCA020000001.1"/>
</dbReference>
<organism evidence="1 2">
    <name type="scientific">Tigheibacillus jepli</name>
    <dbReference type="NCBI Taxonomy" id="3035914"/>
    <lineage>
        <taxon>Bacteria</taxon>
        <taxon>Bacillati</taxon>
        <taxon>Bacillota</taxon>
        <taxon>Bacilli</taxon>
        <taxon>Bacillales</taxon>
        <taxon>Bacillaceae</taxon>
        <taxon>Tigheibacillus</taxon>
    </lineage>
</organism>
<comment type="caution">
    <text evidence="1">The sequence shown here is derived from an EMBL/GenBank/DDBJ whole genome shotgun (WGS) entry which is preliminary data.</text>
</comment>
<name>A0ABU5CFR5_9BACI</name>
<proteinExistence type="predicted"/>
<protein>
    <submittedName>
        <fullName evidence="1">Uncharacterized protein</fullName>
    </submittedName>
</protein>
<accession>A0ABU5CFR5</accession>
<gene>
    <name evidence="1" type="ORF">P5G51_006910</name>
</gene>
<keyword evidence="2" id="KW-1185">Reference proteome</keyword>
<evidence type="ECO:0000313" key="2">
    <source>
        <dbReference type="Proteomes" id="UP001228376"/>
    </source>
</evidence>